<evidence type="ECO:0000256" key="3">
    <source>
        <dbReference type="SAM" id="Phobius"/>
    </source>
</evidence>
<keyword evidence="3" id="KW-0812">Transmembrane</keyword>
<feature type="compositionally biased region" description="Basic and acidic residues" evidence="2">
    <location>
        <begin position="421"/>
        <end position="440"/>
    </location>
</feature>
<dbReference type="AlphaFoldDB" id="A0AAW1SW95"/>
<feature type="compositionally biased region" description="Basic and acidic residues" evidence="2">
    <location>
        <begin position="68"/>
        <end position="79"/>
    </location>
</feature>
<feature type="region of interest" description="Disordered" evidence="2">
    <location>
        <begin position="210"/>
        <end position="492"/>
    </location>
</feature>
<feature type="compositionally biased region" description="Polar residues" evidence="2">
    <location>
        <begin position="312"/>
        <end position="321"/>
    </location>
</feature>
<proteinExistence type="predicted"/>
<organism evidence="4 5">
    <name type="scientific">Apatococcus fuscideae</name>
    <dbReference type="NCBI Taxonomy" id="2026836"/>
    <lineage>
        <taxon>Eukaryota</taxon>
        <taxon>Viridiplantae</taxon>
        <taxon>Chlorophyta</taxon>
        <taxon>core chlorophytes</taxon>
        <taxon>Trebouxiophyceae</taxon>
        <taxon>Chlorellales</taxon>
        <taxon>Chlorellaceae</taxon>
        <taxon>Apatococcus</taxon>
    </lineage>
</organism>
<feature type="compositionally biased region" description="Polar residues" evidence="2">
    <location>
        <begin position="224"/>
        <end position="240"/>
    </location>
</feature>
<keyword evidence="3" id="KW-0472">Membrane</keyword>
<feature type="compositionally biased region" description="Basic residues" evidence="2">
    <location>
        <begin position="457"/>
        <end position="478"/>
    </location>
</feature>
<feature type="compositionally biased region" description="Low complexity" evidence="2">
    <location>
        <begin position="336"/>
        <end position="347"/>
    </location>
</feature>
<dbReference type="EMBL" id="JALJOV010000745">
    <property type="protein sequence ID" value="KAK9861520.1"/>
    <property type="molecule type" value="Genomic_DNA"/>
</dbReference>
<feature type="coiled-coil region" evidence="1">
    <location>
        <begin position="496"/>
        <end position="572"/>
    </location>
</feature>
<feature type="compositionally biased region" description="Low complexity" evidence="2">
    <location>
        <begin position="187"/>
        <end position="198"/>
    </location>
</feature>
<feature type="compositionally biased region" description="Polar residues" evidence="2">
    <location>
        <begin position="263"/>
        <end position="281"/>
    </location>
</feature>
<keyword evidence="5" id="KW-1185">Reference proteome</keyword>
<keyword evidence="1" id="KW-0175">Coiled coil</keyword>
<evidence type="ECO:0000256" key="1">
    <source>
        <dbReference type="SAM" id="Coils"/>
    </source>
</evidence>
<protein>
    <recommendedName>
        <fullName evidence="6">Transmembrane protein</fullName>
    </recommendedName>
</protein>
<evidence type="ECO:0008006" key="6">
    <source>
        <dbReference type="Google" id="ProtNLM"/>
    </source>
</evidence>
<keyword evidence="3" id="KW-1133">Transmembrane helix</keyword>
<comment type="caution">
    <text evidence="4">The sequence shown here is derived from an EMBL/GenBank/DDBJ whole genome shotgun (WGS) entry which is preliminary data.</text>
</comment>
<feature type="transmembrane region" description="Helical" evidence="3">
    <location>
        <begin position="586"/>
        <end position="606"/>
    </location>
</feature>
<name>A0AAW1SW95_9CHLO</name>
<evidence type="ECO:0000256" key="2">
    <source>
        <dbReference type="SAM" id="MobiDB-lite"/>
    </source>
</evidence>
<reference evidence="4 5" key="1">
    <citation type="journal article" date="2024" name="Nat. Commun.">
        <title>Phylogenomics reveals the evolutionary origins of lichenization in chlorophyte algae.</title>
        <authorList>
            <person name="Puginier C."/>
            <person name="Libourel C."/>
            <person name="Otte J."/>
            <person name="Skaloud P."/>
            <person name="Haon M."/>
            <person name="Grisel S."/>
            <person name="Petersen M."/>
            <person name="Berrin J.G."/>
            <person name="Delaux P.M."/>
            <person name="Dal Grande F."/>
            <person name="Keller J."/>
        </authorList>
    </citation>
    <scope>NUCLEOTIDE SEQUENCE [LARGE SCALE GENOMIC DNA]</scope>
    <source>
        <strain evidence="4 5">SAG 2523</strain>
    </source>
</reference>
<feature type="compositionally biased region" description="Polar residues" evidence="2">
    <location>
        <begin position="45"/>
        <end position="67"/>
    </location>
</feature>
<feature type="compositionally biased region" description="Polar residues" evidence="2">
    <location>
        <begin position="132"/>
        <end position="150"/>
    </location>
</feature>
<accession>A0AAW1SW95</accession>
<sequence length="617" mass="64394">MVNASKQRQRQRKKAQASAAGQAFAKAAQASQETSAPDSDDDQPDISTQTAVLNGKHTSNNGHITSHTTEHASAEEHGPSRSPDSTGKDESLVSAPPAMPQGLDSPGPDQEAQSMAVPPVASSKSPMEKAQSEASPTSQEEGPPGTSSDVGQDVGPRSRSTAGFDPLGKMTNGRGSAHSSPGKKARAAAPEPGSESAAALAAALAWLSAPGNGNEADKAPAATSFGNLQEPSANQLGGQSDRQEGGRETPPTGPTADYVSEAAESQENLPATASDKASVSSEGIKAGAESYAGGAPRIAESLQQPEEPAKQANHSPKNQRGASLRQLEQMIRAQFSGSTPSSSGQGSVALSEPGTAAVDAQNPEPSQHAQQLKALEQQARGQFSGAAMPATSHSQNPKPSQLEALEKQVGGQFPAAGAPSKSKETTDGKSSHWREAEARARQGLPSADMAAVEAHRGPSKKAGKPALHKARRSGKHVHFNGESAPAPDDCQEESEVKKLTGQLEQIRNELHSAHEELHKARSQLQGVEKERDDMAGKLAAWEKRSSTLSGSQAKLESRVNDLQRQLARQRQDINAAAGGRPANNRLVWTFGTTTLASMAFAAYLFVRCVNGHPRSRL</sequence>
<dbReference type="Gene3D" id="6.10.250.3110">
    <property type="match status" value="1"/>
</dbReference>
<dbReference type="Proteomes" id="UP001485043">
    <property type="component" value="Unassembled WGS sequence"/>
</dbReference>
<dbReference type="SUPFAM" id="SSF90257">
    <property type="entry name" value="Myosin rod fragments"/>
    <property type="match status" value="1"/>
</dbReference>
<feature type="compositionally biased region" description="Low complexity" evidence="2">
    <location>
        <begin position="16"/>
        <end position="32"/>
    </location>
</feature>
<evidence type="ECO:0000313" key="4">
    <source>
        <dbReference type="EMBL" id="KAK9861520.1"/>
    </source>
</evidence>
<feature type="region of interest" description="Disordered" evidence="2">
    <location>
        <begin position="1"/>
        <end position="198"/>
    </location>
</feature>
<gene>
    <name evidence="4" type="ORF">WJX84_006017</name>
</gene>
<evidence type="ECO:0000313" key="5">
    <source>
        <dbReference type="Proteomes" id="UP001485043"/>
    </source>
</evidence>